<sequence>MNLPHCYPKRILLAVSGMSPQIVTETLYALAQPETEQAFIPTDIHLISTTTGKNKAMLELLHPQTGKFYQLCKDYGLEGIHFTSDNIHVIPDKNGLLLDDIKTPEENEAAADFITQKVNELTRDTESALHVSIAGGRKTMGYYLGYALSLYGRAQDRLSHVLVTDRYESLKDFFYPTIDSQVIYDRDNQPLDTQAAQVVLASIPFVRLRSGLPHFLLEGTASFNDSIRFARTLKADPLLEIDLAQCCLYANGIAVPLTGINFAFYLWMIEQTVSKPGVIKRSAHANLDYTDSFLKSYQKIFSELKDIEKTENTLEKGMESKWLSERITAVKKAFEKALGTNAARAFIVDSTGKNTQKVHAITLTAQQIKGLELKEACD</sequence>
<dbReference type="CDD" id="cd09741">
    <property type="entry name" value="Csx1_III-U"/>
    <property type="match status" value="1"/>
</dbReference>
<dbReference type="Proteomes" id="UP000195442">
    <property type="component" value="Unassembled WGS sequence"/>
</dbReference>
<accession>A0A1R4H0Y5</accession>
<dbReference type="EMBL" id="FUKJ01000045">
    <property type="protein sequence ID" value="SJM89894.1"/>
    <property type="molecule type" value="Genomic_DNA"/>
</dbReference>
<keyword evidence="3" id="KW-1185">Reference proteome</keyword>
<evidence type="ECO:0000259" key="1">
    <source>
        <dbReference type="Pfam" id="PF09623"/>
    </source>
</evidence>
<dbReference type="NCBIfam" id="TIGR02584">
    <property type="entry name" value="cas_NE0113"/>
    <property type="match status" value="1"/>
</dbReference>
<dbReference type="InterPro" id="IPR019092">
    <property type="entry name" value="SSO2081-like_dom"/>
</dbReference>
<dbReference type="OrthoDB" id="9805822at2"/>
<dbReference type="AlphaFoldDB" id="A0A1R4H0Y5"/>
<gene>
    <name evidence="2" type="ORF">CRENPOLYSF2_1390008</name>
</gene>
<reference evidence="3" key="1">
    <citation type="submission" date="2017-02" db="EMBL/GenBank/DDBJ databases">
        <authorList>
            <person name="Daims H."/>
        </authorList>
    </citation>
    <scope>NUCLEOTIDE SEQUENCE [LARGE SCALE GENOMIC DNA]</scope>
</reference>
<dbReference type="InterPro" id="IPR013413">
    <property type="entry name" value="CRISPR-assoc_prot_NE0113"/>
</dbReference>
<dbReference type="Pfam" id="PF09623">
    <property type="entry name" value="Cas_NE0113"/>
    <property type="match status" value="1"/>
</dbReference>
<protein>
    <submittedName>
        <fullName evidence="2">CRISPR-associated protein</fullName>
    </submittedName>
</protein>
<dbReference type="RefSeq" id="WP_087145843.1">
    <property type="nucleotide sequence ID" value="NZ_FUKJ01000045.1"/>
</dbReference>
<feature type="domain" description="CRISPR system ring nuclease SSO2081-like" evidence="1">
    <location>
        <begin position="19"/>
        <end position="222"/>
    </location>
</feature>
<name>A0A1R4H0Y5_9GAMM</name>
<evidence type="ECO:0000313" key="2">
    <source>
        <dbReference type="EMBL" id="SJM89894.1"/>
    </source>
</evidence>
<organism evidence="2 3">
    <name type="scientific">Crenothrix polyspora</name>
    <dbReference type="NCBI Taxonomy" id="360316"/>
    <lineage>
        <taxon>Bacteria</taxon>
        <taxon>Pseudomonadati</taxon>
        <taxon>Pseudomonadota</taxon>
        <taxon>Gammaproteobacteria</taxon>
        <taxon>Methylococcales</taxon>
        <taxon>Crenotrichaceae</taxon>
        <taxon>Crenothrix</taxon>
    </lineage>
</organism>
<evidence type="ECO:0000313" key="3">
    <source>
        <dbReference type="Proteomes" id="UP000195442"/>
    </source>
</evidence>
<proteinExistence type="predicted"/>